<dbReference type="InterPro" id="IPR050237">
    <property type="entry name" value="ATP-dep_AMP-bd_enzyme"/>
</dbReference>
<dbReference type="InterPro" id="IPR025110">
    <property type="entry name" value="AMP-bd_C"/>
</dbReference>
<organism evidence="3 4">
    <name type="scientific">Noviherbaspirillum suwonense</name>
    <dbReference type="NCBI Taxonomy" id="1224511"/>
    <lineage>
        <taxon>Bacteria</taxon>
        <taxon>Pseudomonadati</taxon>
        <taxon>Pseudomonadota</taxon>
        <taxon>Betaproteobacteria</taxon>
        <taxon>Burkholderiales</taxon>
        <taxon>Oxalobacteraceae</taxon>
        <taxon>Noviherbaspirillum</taxon>
    </lineage>
</organism>
<evidence type="ECO:0000313" key="3">
    <source>
        <dbReference type="EMBL" id="SMP55097.1"/>
    </source>
</evidence>
<dbReference type="EMBL" id="FXUL01000004">
    <property type="protein sequence ID" value="SMP55097.1"/>
    <property type="molecule type" value="Genomic_DNA"/>
</dbReference>
<dbReference type="Pfam" id="PF00501">
    <property type="entry name" value="AMP-binding"/>
    <property type="match status" value="1"/>
</dbReference>
<keyword evidence="4" id="KW-1185">Reference proteome</keyword>
<sequence length="556" mass="61590">MSDRHLAFWPKTQPRHLSLPNTHLFYNAEVSAARYPDKPYLVFYDTPVTFGQFKDEAERIAGYLQNECGVKKGDRVLLYLQNSPQFVLAYYGILRADAVVVPVNPMNMTEELRHYVSDTGATVAFAPQDLMGHIAPLLDEGLRHIVAVSYGDYIRAGHDYPVPAYIAAPRAHFDLPGVIPWTDMLARGLRPGPMTAGPDDLAVMPYTSGTTGHPKGCMHTHRSVMYNAVAGMTWVGTQADSVLLSVLPFFHVTGMQGSMNTPLYAGATLVMLPRWDRDTAARLIQRYRVNGVQLISAMVVDLLSNPDITDYDLSSITRISGGGAAMPEAIAQKLNDMLGIPYVEGYGMSETMAATHLNPMQRPKKQCLGMPLYDVDSRVVDTQTLLEVPQGEAGEIIVSGPQVMQGYWNNPGATQDAFIERDGKRFLRTGDIAMIDEDGYFFMVDRLKRMINASGFKVWPAEVEALLYHHPAIREACIIAAPDEKRGETVKAVVVLKDAYRGEVSEQDIVDWAHANMAAYKSPRIVEFRDALPKSGSGKVMWREMQEQAMAAAVKN</sequence>
<dbReference type="PANTHER" id="PTHR43767">
    <property type="entry name" value="LONG-CHAIN-FATTY-ACID--COA LIGASE"/>
    <property type="match status" value="1"/>
</dbReference>
<dbReference type="Pfam" id="PF13193">
    <property type="entry name" value="AMP-binding_C"/>
    <property type="match status" value="1"/>
</dbReference>
<dbReference type="InterPro" id="IPR045851">
    <property type="entry name" value="AMP-bd_C_sf"/>
</dbReference>
<dbReference type="PANTHER" id="PTHR43767:SF1">
    <property type="entry name" value="NONRIBOSOMAL PEPTIDE SYNTHASE PES1 (EUROFUNG)-RELATED"/>
    <property type="match status" value="1"/>
</dbReference>
<name>A0ABY1Q077_9BURK</name>
<evidence type="ECO:0000313" key="4">
    <source>
        <dbReference type="Proteomes" id="UP001158049"/>
    </source>
</evidence>
<protein>
    <submittedName>
        <fullName evidence="3">Fatty-acyl-CoA synthase</fullName>
    </submittedName>
</protein>
<proteinExistence type="predicted"/>
<dbReference type="PROSITE" id="PS00455">
    <property type="entry name" value="AMP_BINDING"/>
    <property type="match status" value="1"/>
</dbReference>
<dbReference type="Gene3D" id="3.40.50.12780">
    <property type="entry name" value="N-terminal domain of ligase-like"/>
    <property type="match status" value="1"/>
</dbReference>
<accession>A0ABY1Q077</accession>
<reference evidence="3 4" key="1">
    <citation type="submission" date="2017-05" db="EMBL/GenBank/DDBJ databases">
        <authorList>
            <person name="Varghese N."/>
            <person name="Submissions S."/>
        </authorList>
    </citation>
    <scope>NUCLEOTIDE SEQUENCE [LARGE SCALE GENOMIC DNA]</scope>
    <source>
        <strain evidence="3 4">DSM 26001</strain>
    </source>
</reference>
<dbReference type="InterPro" id="IPR020845">
    <property type="entry name" value="AMP-binding_CS"/>
</dbReference>
<dbReference type="RefSeq" id="WP_283441695.1">
    <property type="nucleotide sequence ID" value="NZ_FXUL01000004.1"/>
</dbReference>
<feature type="domain" description="AMP-dependent synthetase/ligase" evidence="1">
    <location>
        <begin position="29"/>
        <end position="408"/>
    </location>
</feature>
<comment type="caution">
    <text evidence="3">The sequence shown here is derived from an EMBL/GenBank/DDBJ whole genome shotgun (WGS) entry which is preliminary data.</text>
</comment>
<feature type="domain" description="AMP-binding enzyme C-terminal" evidence="2">
    <location>
        <begin position="462"/>
        <end position="539"/>
    </location>
</feature>
<gene>
    <name evidence="3" type="ORF">SAMN06295970_104126</name>
</gene>
<dbReference type="NCBIfam" id="NF006181">
    <property type="entry name" value="PRK08314.1"/>
    <property type="match status" value="1"/>
</dbReference>
<dbReference type="InterPro" id="IPR042099">
    <property type="entry name" value="ANL_N_sf"/>
</dbReference>
<dbReference type="InterPro" id="IPR000873">
    <property type="entry name" value="AMP-dep_synth/lig_dom"/>
</dbReference>
<evidence type="ECO:0000259" key="1">
    <source>
        <dbReference type="Pfam" id="PF00501"/>
    </source>
</evidence>
<dbReference type="Proteomes" id="UP001158049">
    <property type="component" value="Unassembled WGS sequence"/>
</dbReference>
<dbReference type="Gene3D" id="3.30.300.30">
    <property type="match status" value="1"/>
</dbReference>
<evidence type="ECO:0000259" key="2">
    <source>
        <dbReference type="Pfam" id="PF13193"/>
    </source>
</evidence>
<dbReference type="SUPFAM" id="SSF56801">
    <property type="entry name" value="Acetyl-CoA synthetase-like"/>
    <property type="match status" value="1"/>
</dbReference>